<sequence length="463" mass="51237">MKITREAKEASKDIKLLWASVFLRLLSYGLTSQVLTLFLDEIHLSEDKMGLFMSLTLIGDVLCSYILTWYADIWGRRNVLIYGALMMTFSGIAFAFSENFHVLLLFAIIGVISPSSNEVGPFKSIEEAIIAHLTPHNKRPEIYAIHGFMGSVGTALGSLLCGTVVHFLNSSELVTTKLQSYKMIFLIYAMIGVFKVIIMISLSEETEKDGNHGDIYDDDSHNDQQVTTDSQASEIETIDTEGTPLLESSTTSINKNQSSIPTAGSLSPETKSVLYRLLVIFMVDSLGSGFMPDSWMVYYYAKIFLMSSFGLGVLFAVAQVIMASTTIPSSWVARYFGPVKGTISVQAPSAIFMIIIPFVESHLSLSITMLLLHFATTSMDVTSRQILLTNIVKPRDLTRVMGIVNIGKIFARCVGPLFTGILASKGYLWLCYIIDGSFVLVADLLLSIWFLDVDAKIIRQFNS</sequence>
<organism evidence="5 6">
    <name type="scientific">Henningerozyma blattae (strain ATCC 34711 / CBS 6284 / DSM 70876 / NBRC 10599 / NRRL Y-10934 / UCD 77-7)</name>
    <name type="common">Yeast</name>
    <name type="synonym">Tetrapisispora blattae</name>
    <dbReference type="NCBI Taxonomy" id="1071380"/>
    <lineage>
        <taxon>Eukaryota</taxon>
        <taxon>Fungi</taxon>
        <taxon>Dikarya</taxon>
        <taxon>Ascomycota</taxon>
        <taxon>Saccharomycotina</taxon>
        <taxon>Saccharomycetes</taxon>
        <taxon>Saccharomycetales</taxon>
        <taxon>Saccharomycetaceae</taxon>
        <taxon>Henningerozyma</taxon>
    </lineage>
</organism>
<evidence type="ECO:0000256" key="2">
    <source>
        <dbReference type="SAM" id="MobiDB-lite"/>
    </source>
</evidence>
<reference evidence="5 6" key="1">
    <citation type="journal article" date="2011" name="Proc. Natl. Acad. Sci. U.S.A.">
        <title>Evolutionary erosion of yeast sex chromosomes by mating-type switching accidents.</title>
        <authorList>
            <person name="Gordon J.L."/>
            <person name="Armisen D."/>
            <person name="Proux-Wera E."/>
            <person name="Oheigeartaigh S.S."/>
            <person name="Byrne K.P."/>
            <person name="Wolfe K.H."/>
        </authorList>
    </citation>
    <scope>NUCLEOTIDE SEQUENCE [LARGE SCALE GENOMIC DNA]</scope>
    <source>
        <strain evidence="6">ATCC 34711 / CBS 6284 / DSM 70876 / NBRC 10599 / NRRL Y-10934 / UCD 77-7</strain>
    </source>
</reference>
<dbReference type="RefSeq" id="XP_004182547.1">
    <property type="nucleotide sequence ID" value="XM_004182499.1"/>
</dbReference>
<dbReference type="Gene3D" id="1.20.1250.20">
    <property type="entry name" value="MFS general substrate transporter like domains"/>
    <property type="match status" value="2"/>
</dbReference>
<dbReference type="KEGG" id="tbl:TBLA_0J00280"/>
<feature type="transmembrane region" description="Helical" evidence="3">
    <location>
        <begin position="347"/>
        <end position="376"/>
    </location>
</feature>
<keyword evidence="3" id="KW-0812">Transmembrane</keyword>
<dbReference type="PANTHER" id="PTHR23520:SF2">
    <property type="entry name" value="ABR173CP"/>
    <property type="match status" value="1"/>
</dbReference>
<comment type="subcellular location">
    <subcellularLocation>
        <location evidence="1">Membrane</location>
        <topology evidence="1">Multi-pass membrane protein</topology>
    </subcellularLocation>
</comment>
<dbReference type="SUPFAM" id="SSF103473">
    <property type="entry name" value="MFS general substrate transporter"/>
    <property type="match status" value="1"/>
</dbReference>
<feature type="domain" description="Major facilitator superfamily (MFS) profile" evidence="4">
    <location>
        <begin position="13"/>
        <end position="454"/>
    </location>
</feature>
<name>I2H9H6_HENB6</name>
<feature type="transmembrane region" description="Helical" evidence="3">
    <location>
        <begin position="397"/>
        <end position="421"/>
    </location>
</feature>
<evidence type="ECO:0000259" key="4">
    <source>
        <dbReference type="PROSITE" id="PS50850"/>
    </source>
</evidence>
<dbReference type="InterPro" id="IPR011701">
    <property type="entry name" value="MFS"/>
</dbReference>
<feature type="compositionally biased region" description="Polar residues" evidence="2">
    <location>
        <begin position="223"/>
        <end position="234"/>
    </location>
</feature>
<dbReference type="PANTHER" id="PTHR23520">
    <property type="entry name" value="TRANSPORTER, PUTATIVE (AFU_ORTHOLOGUE AFUA_3G04000)-RELATED"/>
    <property type="match status" value="1"/>
</dbReference>
<gene>
    <name evidence="5" type="primary">TBLA0J00280</name>
    <name evidence="5" type="ORF">TBLA_0J00280</name>
</gene>
<dbReference type="HOGENOM" id="CLU_025894_2_0_1"/>
<proteinExistence type="predicted"/>
<evidence type="ECO:0000256" key="3">
    <source>
        <dbReference type="SAM" id="Phobius"/>
    </source>
</evidence>
<keyword evidence="3" id="KW-0472">Membrane</keyword>
<accession>I2H9H6</accession>
<evidence type="ECO:0000313" key="6">
    <source>
        <dbReference type="Proteomes" id="UP000002866"/>
    </source>
</evidence>
<protein>
    <recommendedName>
        <fullName evidence="4">Major facilitator superfamily (MFS) profile domain-containing protein</fullName>
    </recommendedName>
</protein>
<evidence type="ECO:0000313" key="5">
    <source>
        <dbReference type="EMBL" id="CCH63028.1"/>
    </source>
</evidence>
<evidence type="ECO:0000256" key="1">
    <source>
        <dbReference type="ARBA" id="ARBA00004141"/>
    </source>
</evidence>
<feature type="transmembrane region" description="Helical" evidence="3">
    <location>
        <begin position="303"/>
        <end position="327"/>
    </location>
</feature>
<dbReference type="FunCoup" id="I2H9H6">
    <property type="interactions" value="164"/>
</dbReference>
<dbReference type="EMBL" id="HE806325">
    <property type="protein sequence ID" value="CCH63028.1"/>
    <property type="molecule type" value="Genomic_DNA"/>
</dbReference>
<feature type="region of interest" description="Disordered" evidence="2">
    <location>
        <begin position="210"/>
        <end position="265"/>
    </location>
</feature>
<dbReference type="GO" id="GO:0000329">
    <property type="term" value="C:fungal-type vacuole membrane"/>
    <property type="evidence" value="ECO:0007669"/>
    <property type="project" value="TreeGrafter"/>
</dbReference>
<dbReference type="OrthoDB" id="10027823at2759"/>
<feature type="transmembrane region" description="Helical" evidence="3">
    <location>
        <begin position="21"/>
        <end position="39"/>
    </location>
</feature>
<feature type="transmembrane region" description="Helical" evidence="3">
    <location>
        <begin position="180"/>
        <end position="202"/>
    </location>
</feature>
<dbReference type="InterPro" id="IPR020846">
    <property type="entry name" value="MFS_dom"/>
</dbReference>
<dbReference type="InParanoid" id="I2H9H6"/>
<feature type="compositionally biased region" description="Basic and acidic residues" evidence="2">
    <location>
        <begin position="210"/>
        <end position="222"/>
    </location>
</feature>
<keyword evidence="6" id="KW-1185">Reference proteome</keyword>
<feature type="transmembrane region" description="Helical" evidence="3">
    <location>
        <begin position="143"/>
        <end position="168"/>
    </location>
</feature>
<dbReference type="Proteomes" id="UP000002866">
    <property type="component" value="Chromosome 10"/>
</dbReference>
<dbReference type="OMA" id="LGYGFMP"/>
<dbReference type="InterPro" id="IPR036259">
    <property type="entry name" value="MFS_trans_sf"/>
</dbReference>
<keyword evidence="3" id="KW-1133">Transmembrane helix</keyword>
<dbReference type="eggNOG" id="ENOG502QTZH">
    <property type="taxonomic scope" value="Eukaryota"/>
</dbReference>
<dbReference type="AlphaFoldDB" id="I2H9H6"/>
<dbReference type="GO" id="GO:0022857">
    <property type="term" value="F:transmembrane transporter activity"/>
    <property type="evidence" value="ECO:0007669"/>
    <property type="project" value="InterPro"/>
</dbReference>
<dbReference type="GeneID" id="14498241"/>
<feature type="compositionally biased region" description="Polar residues" evidence="2">
    <location>
        <begin position="246"/>
        <end position="265"/>
    </location>
</feature>
<dbReference type="PROSITE" id="PS50850">
    <property type="entry name" value="MFS"/>
    <property type="match status" value="1"/>
</dbReference>
<feature type="transmembrane region" description="Helical" evidence="3">
    <location>
        <begin position="79"/>
        <end position="112"/>
    </location>
</feature>
<dbReference type="Pfam" id="PF07690">
    <property type="entry name" value="MFS_1"/>
    <property type="match status" value="2"/>
</dbReference>
<feature type="transmembrane region" description="Helical" evidence="3">
    <location>
        <begin position="427"/>
        <end position="451"/>
    </location>
</feature>
<feature type="transmembrane region" description="Helical" evidence="3">
    <location>
        <begin position="51"/>
        <end position="72"/>
    </location>
</feature>